<keyword evidence="5" id="KW-1133">Transmembrane helix</keyword>
<dbReference type="CDD" id="cd19165">
    <property type="entry name" value="HemeO"/>
    <property type="match status" value="1"/>
</dbReference>
<dbReference type="Proteomes" id="UP001320245">
    <property type="component" value="Unassembled WGS sequence"/>
</dbReference>
<evidence type="ECO:0000256" key="3">
    <source>
        <dbReference type="ARBA" id="ARBA00023004"/>
    </source>
</evidence>
<keyword evidence="2" id="KW-0479">Metal-binding</keyword>
<evidence type="ECO:0000256" key="5">
    <source>
        <dbReference type="SAM" id="Phobius"/>
    </source>
</evidence>
<evidence type="ECO:0008006" key="8">
    <source>
        <dbReference type="Google" id="ProtNLM"/>
    </source>
</evidence>
<proteinExistence type="predicted"/>
<feature type="transmembrane region" description="Helical" evidence="5">
    <location>
        <begin position="454"/>
        <end position="479"/>
    </location>
</feature>
<gene>
    <name evidence="6" type="ORF">SLS53_007410</name>
</gene>
<evidence type="ECO:0000256" key="4">
    <source>
        <dbReference type="SAM" id="MobiDB-lite"/>
    </source>
</evidence>
<keyword evidence="7" id="KW-1185">Reference proteome</keyword>
<feature type="region of interest" description="Disordered" evidence="4">
    <location>
        <begin position="315"/>
        <end position="378"/>
    </location>
</feature>
<evidence type="ECO:0000256" key="1">
    <source>
        <dbReference type="ARBA" id="ARBA00022617"/>
    </source>
</evidence>
<keyword evidence="5" id="KW-0812">Transmembrane</keyword>
<feature type="compositionally biased region" description="Low complexity" evidence="4">
    <location>
        <begin position="343"/>
        <end position="360"/>
    </location>
</feature>
<keyword evidence="5" id="KW-0472">Membrane</keyword>
<dbReference type="GO" id="GO:0006788">
    <property type="term" value="P:heme oxidation"/>
    <property type="evidence" value="ECO:0007669"/>
    <property type="project" value="InterPro"/>
</dbReference>
<feature type="region of interest" description="Disordered" evidence="4">
    <location>
        <begin position="394"/>
        <end position="414"/>
    </location>
</feature>
<dbReference type="InterPro" id="IPR016053">
    <property type="entry name" value="Haem_Oase-like"/>
</dbReference>
<protein>
    <recommendedName>
        <fullName evidence="8">Heme oxygenase-like protein</fullName>
    </recommendedName>
</protein>
<accession>A0AAN9U0B1</accession>
<organism evidence="6 7">
    <name type="scientific">Cytospora paraplurivora</name>
    <dbReference type="NCBI Taxonomy" id="2898453"/>
    <lineage>
        <taxon>Eukaryota</taxon>
        <taxon>Fungi</taxon>
        <taxon>Dikarya</taxon>
        <taxon>Ascomycota</taxon>
        <taxon>Pezizomycotina</taxon>
        <taxon>Sordariomycetes</taxon>
        <taxon>Sordariomycetidae</taxon>
        <taxon>Diaporthales</taxon>
        <taxon>Cytosporaceae</taxon>
        <taxon>Cytospora</taxon>
    </lineage>
</organism>
<keyword evidence="1" id="KW-0349">Heme</keyword>
<dbReference type="Pfam" id="PF01126">
    <property type="entry name" value="Heme_oxygenase"/>
    <property type="match status" value="1"/>
</dbReference>
<evidence type="ECO:0000313" key="7">
    <source>
        <dbReference type="Proteomes" id="UP001320245"/>
    </source>
</evidence>
<dbReference type="AlphaFoldDB" id="A0AAN9U0B1"/>
<dbReference type="InterPro" id="IPR002051">
    <property type="entry name" value="Haem_Oase"/>
</dbReference>
<dbReference type="PANTHER" id="PTHR10720:SF0">
    <property type="entry name" value="HEME OXYGENASE"/>
    <property type="match status" value="1"/>
</dbReference>
<keyword evidence="3" id="KW-0408">Iron</keyword>
<comment type="caution">
    <text evidence="6">The sequence shown here is derived from an EMBL/GenBank/DDBJ whole genome shotgun (WGS) entry which is preliminary data.</text>
</comment>
<dbReference type="SUPFAM" id="SSF48613">
    <property type="entry name" value="Heme oxygenase-like"/>
    <property type="match status" value="1"/>
</dbReference>
<dbReference type="Gene3D" id="1.20.910.10">
    <property type="entry name" value="Heme oxygenase-like"/>
    <property type="match status" value="1"/>
</dbReference>
<evidence type="ECO:0000256" key="2">
    <source>
        <dbReference type="ARBA" id="ARBA00022723"/>
    </source>
</evidence>
<reference evidence="6 7" key="1">
    <citation type="journal article" date="2023" name="PLoS ONE">
        <title>Cytospora paraplurivora sp. nov. isolated from orchards with fruit tree decline syndrome in Ontario, Canada.</title>
        <authorList>
            <person name="Ilyukhin E."/>
            <person name="Nguyen H.D.T."/>
            <person name="Castle A.J."/>
            <person name="Ellouze W."/>
        </authorList>
    </citation>
    <scope>NUCLEOTIDE SEQUENCE [LARGE SCALE GENOMIC DNA]</scope>
    <source>
        <strain evidence="6 7">FDS-564</strain>
    </source>
</reference>
<dbReference type="InterPro" id="IPR016084">
    <property type="entry name" value="Haem_Oase-like_multi-hlx"/>
</dbReference>
<dbReference type="GO" id="GO:0046872">
    <property type="term" value="F:metal ion binding"/>
    <property type="evidence" value="ECO:0007669"/>
    <property type="project" value="UniProtKB-KW"/>
</dbReference>
<dbReference type="PANTHER" id="PTHR10720">
    <property type="entry name" value="HEME OXYGENASE"/>
    <property type="match status" value="1"/>
</dbReference>
<dbReference type="EMBL" id="JAJSPL020000037">
    <property type="protein sequence ID" value="KAK7735669.1"/>
    <property type="molecule type" value="Genomic_DNA"/>
</dbReference>
<feature type="compositionally biased region" description="Polar residues" evidence="4">
    <location>
        <begin position="368"/>
        <end position="378"/>
    </location>
</feature>
<sequence length="497" mass="55558">MPRAVSPQTDNPSTYITGLLHFGAVYIAFESLWQSILGIHTEIAPIPYTYPFSNSSSHRDETPQITERTRHILETMYWPNMLRYSRIKTDIQTMTGWPQHVVNEQIRLVGTSGRLAKFLAHVQEVVNLKPHVLLAYAYSLYLALLSGGTYIRTELMYLKADFWNAPPTPIKPNMVLCNREHGEPQMPNRHETLDAMNQHRDDSSFKAPLEFLDFDTPLGENSRQQTKDLKAEFKKRFTDAEEALTELERKDIIKESVAIFQHLDGVVGQLDRICGTPQAKGHVARALNPPSQSHPRMATFGFRFRDSIAIAKERLMRTRRKSSGGNSVTATGLTLPTKAATMSADSDPSKSSSPPSSLSTKDYKDAQSKQLSSSGSELAQNAVLPGEGFRTIHYDSDLPVPDRSPSENDDLEKLHGGLDGTKDVIWRYSACCPIARVSNAKASATTAEQEDPGYALFTVIPNFIVLVGFAIIVFTAYLYARHGDITKLLDLRLTDDW</sequence>
<evidence type="ECO:0000313" key="6">
    <source>
        <dbReference type="EMBL" id="KAK7735669.1"/>
    </source>
</evidence>
<dbReference type="GO" id="GO:0004392">
    <property type="term" value="F:heme oxygenase (decyclizing) activity"/>
    <property type="evidence" value="ECO:0007669"/>
    <property type="project" value="InterPro"/>
</dbReference>
<feature type="compositionally biased region" description="Polar residues" evidence="4">
    <location>
        <begin position="323"/>
        <end position="334"/>
    </location>
</feature>
<name>A0AAN9U0B1_9PEZI</name>